<sequence length="500" mass="54181">MHIPDTINPGTSEFIIKNEFGDLQSTNVNISESKNRFLPETTGFEITNIPREIRLEDTLSISGNGPPLTTIILSINNEQNILETVRVIDINANGKWSFEEIITTDEILGAKTYFLKNGVNHILREIEFKSDKLLSFSTAATRYNAGDTVIFTGSGIPNKDLTLFVKDPNGKIIHFDIIKIGSTGEAQFEFTTNNAFKTGTYVLVTKHENESDAHLFGIGQYPTTQIVVLTDKTNYIGTGSSAAFVNIVGPPSTSLLLTIIDPSDNSKLSDTITTNSAGEYRYELDLTGYATGVYKAVVSKANIQDSVKFAVGVQTGSGDISITPPKQYHLPGEQLVISGQTEQNNSILTVSLIDPSGKTVSQIEIFSDSSGSFSTNLLGIPSNAEIGDWKITITSRLDTAENNITVSLTTEASLSLNIEKSVYQNGEVVSINGTSPTTVSYVIITIKNSSQDTIEELETPITGNGNFALPWIVPTDLPFGMYTILVSDGTNTDSTQIDIQ</sequence>
<evidence type="ECO:0000313" key="1">
    <source>
        <dbReference type="EMBL" id="AIE93240.1"/>
    </source>
</evidence>
<dbReference type="AlphaFoldDB" id="A0A075FNN5"/>
<accession>A0A075FNN5</accession>
<dbReference type="EMBL" id="KF900389">
    <property type="protein sequence ID" value="AIE93240.1"/>
    <property type="molecule type" value="Genomic_DNA"/>
</dbReference>
<reference evidence="1" key="1">
    <citation type="journal article" date="2014" name="Genome Biol. Evol.">
        <title>Pangenome evidence for extensive interdomain horizontal transfer affecting lineage core and shell genes in uncultured planktonic thaumarchaeota and euryarchaeota.</title>
        <authorList>
            <person name="Deschamps P."/>
            <person name="Zivanovic Y."/>
            <person name="Moreira D."/>
            <person name="Rodriguez-Valera F."/>
            <person name="Lopez-Garcia P."/>
        </authorList>
    </citation>
    <scope>NUCLEOTIDE SEQUENCE</scope>
</reference>
<proteinExistence type="predicted"/>
<protein>
    <submittedName>
        <fullName evidence="1">Uncharacterized protein</fullName>
    </submittedName>
</protein>
<name>A0A075FNN5_9ARCH</name>
<organism evidence="1">
    <name type="scientific">uncultured marine thaumarchaeote AD1000_33_B07</name>
    <dbReference type="NCBI Taxonomy" id="1455908"/>
    <lineage>
        <taxon>Archaea</taxon>
        <taxon>Nitrososphaerota</taxon>
        <taxon>environmental samples</taxon>
    </lineage>
</organism>